<dbReference type="EMBL" id="LR796275">
    <property type="protein sequence ID" value="CAB4133905.1"/>
    <property type="molecule type" value="Genomic_DNA"/>
</dbReference>
<evidence type="ECO:0000313" key="2">
    <source>
        <dbReference type="EMBL" id="CAB4242003.1"/>
    </source>
</evidence>
<dbReference type="EMBL" id="LR797827">
    <property type="protein sequence ID" value="CAB4242003.1"/>
    <property type="molecule type" value="Genomic_DNA"/>
</dbReference>
<protein>
    <submittedName>
        <fullName evidence="1">Uncharacterized protein</fullName>
    </submittedName>
</protein>
<reference evidence="1" key="1">
    <citation type="submission" date="2020-04" db="EMBL/GenBank/DDBJ databases">
        <authorList>
            <person name="Chiriac C."/>
            <person name="Salcher M."/>
            <person name="Ghai R."/>
            <person name="Kavagutti S V."/>
        </authorList>
    </citation>
    <scope>NUCLEOTIDE SEQUENCE</scope>
</reference>
<name>A0A6J5LI90_9CAUD</name>
<accession>A0A6J5LI90</accession>
<sequence>MNINSQNDLLGFLISQSTSGQKNWFGFAEQRLTGINLAHEIAANHADKMTPDEIVDYVITLNNTIYNKLIKG</sequence>
<proteinExistence type="predicted"/>
<evidence type="ECO:0000313" key="1">
    <source>
        <dbReference type="EMBL" id="CAB4133905.1"/>
    </source>
</evidence>
<gene>
    <name evidence="1" type="ORF">UFOVP263_51</name>
    <name evidence="2" type="ORF">UFOVP91_11</name>
</gene>
<organism evidence="1">
    <name type="scientific">uncultured Caudovirales phage</name>
    <dbReference type="NCBI Taxonomy" id="2100421"/>
    <lineage>
        <taxon>Viruses</taxon>
        <taxon>Duplodnaviria</taxon>
        <taxon>Heunggongvirae</taxon>
        <taxon>Uroviricota</taxon>
        <taxon>Caudoviricetes</taxon>
        <taxon>Peduoviridae</taxon>
        <taxon>Maltschvirus</taxon>
        <taxon>Maltschvirus maltsch</taxon>
    </lineage>
</organism>